<evidence type="ECO:0000313" key="2">
    <source>
        <dbReference type="EMBL" id="MBR0575569.1"/>
    </source>
</evidence>
<organism evidence="2 3">
    <name type="scientific">Proteiniclasticum sediminis</name>
    <dbReference type="NCBI Taxonomy" id="2804028"/>
    <lineage>
        <taxon>Bacteria</taxon>
        <taxon>Bacillati</taxon>
        <taxon>Bacillota</taxon>
        <taxon>Clostridia</taxon>
        <taxon>Eubacteriales</taxon>
        <taxon>Clostridiaceae</taxon>
        <taxon>Proteiniclasticum</taxon>
    </lineage>
</organism>
<dbReference type="Proteomes" id="UP000675379">
    <property type="component" value="Unassembled WGS sequence"/>
</dbReference>
<dbReference type="InterPro" id="IPR055259">
    <property type="entry name" value="YkvP/CgeB_Glyco_trans-like"/>
</dbReference>
<dbReference type="SUPFAM" id="SSF53756">
    <property type="entry name" value="UDP-Glycosyltransferase/glycogen phosphorylase"/>
    <property type="match status" value="1"/>
</dbReference>
<reference evidence="2" key="1">
    <citation type="submission" date="2021-04" db="EMBL/GenBank/DDBJ databases">
        <title>Proteiniclasticum sedimins sp. nov., an obligate anaerobic bacterium isolated from anaerobic sludge.</title>
        <authorList>
            <person name="Liu J."/>
        </authorList>
    </citation>
    <scope>NUCLEOTIDE SEQUENCE</scope>
    <source>
        <strain evidence="2">BAD-10</strain>
    </source>
</reference>
<dbReference type="EMBL" id="JAGSCS010000004">
    <property type="protein sequence ID" value="MBR0575569.1"/>
    <property type="molecule type" value="Genomic_DNA"/>
</dbReference>
<sequence length="447" mass="52073">MESFKRVLVLSHNAFSKKQNNGKTLEAFFKEWDKEAIAQIYLQPEIPDFDFCNNYFKITDYDVLNNILSRSEIGSVVQEKKDVDTEQIYNPIVKKLYQDRRKGVERKNLNKFIHKAFVSRVPIFITAREVLWKISTWKTKQLVDWINTFKPDVLFFQGSNGVFGYDIALWICEEFKIPLVLELTDDYTTGLYQYSIVEKINKLRYKKIFKKAISLSKNVITISDEMSNEYENLYGGNYTTLMNSVERKDIGDEPKDLRLIYAGNVSLNRWKVLKNIGKALDQINQKRSMDYSLDIYTPTVLPQEIIQEFNNISSINIGGSLNQEELAEQINNSSILIHVESFDKKMMKITRLSISTKIPEYMASKRCIFAVGPDKVASIKYLEENNYAMVVKSDSIENIEKKLTILIDDPNFRDQIIKRAYDGFLRRHHPNLVQKTICEVIEDACRT</sequence>
<dbReference type="Pfam" id="PF13524">
    <property type="entry name" value="Glyco_trans_1_2"/>
    <property type="match status" value="1"/>
</dbReference>
<dbReference type="Gene3D" id="3.40.50.2000">
    <property type="entry name" value="Glycogen Phosphorylase B"/>
    <property type="match status" value="2"/>
</dbReference>
<dbReference type="AlphaFoldDB" id="A0A941CQ43"/>
<protein>
    <submittedName>
        <fullName evidence="2">Glycosyltransferase</fullName>
    </submittedName>
</protein>
<dbReference type="RefSeq" id="WP_211800096.1">
    <property type="nucleotide sequence ID" value="NZ_JAGSCS010000004.1"/>
</dbReference>
<proteinExistence type="predicted"/>
<evidence type="ECO:0000259" key="1">
    <source>
        <dbReference type="Pfam" id="PF13524"/>
    </source>
</evidence>
<comment type="caution">
    <text evidence="2">The sequence shown here is derived from an EMBL/GenBank/DDBJ whole genome shotgun (WGS) entry which is preliminary data.</text>
</comment>
<keyword evidence="3" id="KW-1185">Reference proteome</keyword>
<name>A0A941CQ43_9CLOT</name>
<evidence type="ECO:0000313" key="3">
    <source>
        <dbReference type="Proteomes" id="UP000675379"/>
    </source>
</evidence>
<accession>A0A941CQ43</accession>
<gene>
    <name evidence="2" type="ORF">KCG48_04350</name>
</gene>
<feature type="domain" description="Spore protein YkvP/CgeB glycosyl transferase-like" evidence="1">
    <location>
        <begin position="314"/>
        <end position="431"/>
    </location>
</feature>